<accession>A0A316VVV0</accession>
<dbReference type="OrthoDB" id="21292at2759"/>
<dbReference type="InterPro" id="IPR038322">
    <property type="entry name" value="Pex19_C_sf"/>
</dbReference>
<sequence>MTEEKRPPASADAADDLDDLDDVLDDFNQGSSAAASASGPQASSSAPQPAAVPSTTASDAKPPDDDSEAGAEENDDDIFEGDFAKELAQGMEALMRELGGAGPGAGGTDSQSGQLPAGASGPVPPPGADGAQPQYSEEEMMKQFEAMMQEMGLGGPPDGAPAASGAGAAGSTSAGGAAGPPPANFQDAIRQTMDRLKNSDTSASSATGAGGGLGGMGEADLEKLMAALSGGEGGEGGADFEKMMESMMAELMSKDVLYEPLKELRDKYPEYLNSPAAASISASDRSRYQAQARIVSQVVRTFEDPAYTNGTEDQKKHLRATVGELMNEMQDNGSPPDEIVGDIPPELANMPGMGGGEEQCSVM</sequence>
<name>A0A316VVV0_9BASI</name>
<feature type="compositionally biased region" description="Acidic residues" evidence="1">
    <location>
        <begin position="13"/>
        <end position="25"/>
    </location>
</feature>
<dbReference type="STRING" id="1522189.A0A316VVV0"/>
<dbReference type="GeneID" id="37036080"/>
<evidence type="ECO:0000256" key="1">
    <source>
        <dbReference type="SAM" id="MobiDB-lite"/>
    </source>
</evidence>
<feature type="region of interest" description="Disordered" evidence="1">
    <location>
        <begin position="150"/>
        <end position="185"/>
    </location>
</feature>
<keyword evidence="3" id="KW-1185">Reference proteome</keyword>
<feature type="compositionally biased region" description="Acidic residues" evidence="1">
    <location>
        <begin position="65"/>
        <end position="80"/>
    </location>
</feature>
<dbReference type="InParanoid" id="A0A316VVV0"/>
<feature type="compositionally biased region" description="Low complexity" evidence="1">
    <location>
        <begin position="160"/>
        <end position="175"/>
    </location>
</feature>
<evidence type="ECO:0000313" key="3">
    <source>
        <dbReference type="Proteomes" id="UP000245783"/>
    </source>
</evidence>
<feature type="region of interest" description="Disordered" evidence="1">
    <location>
        <begin position="196"/>
        <end position="215"/>
    </location>
</feature>
<protein>
    <submittedName>
        <fullName evidence="2">Pex19-domain-containing protein</fullName>
    </submittedName>
</protein>
<dbReference type="GO" id="GO:0005778">
    <property type="term" value="C:peroxisomal membrane"/>
    <property type="evidence" value="ECO:0007669"/>
    <property type="project" value="TreeGrafter"/>
</dbReference>
<reference evidence="2 3" key="1">
    <citation type="journal article" date="2018" name="Mol. Biol. Evol.">
        <title>Broad Genomic Sampling Reveals a Smut Pathogenic Ancestry of the Fungal Clade Ustilaginomycotina.</title>
        <authorList>
            <person name="Kijpornyongpan T."/>
            <person name="Mondo S.J."/>
            <person name="Barry K."/>
            <person name="Sandor L."/>
            <person name="Lee J."/>
            <person name="Lipzen A."/>
            <person name="Pangilinan J."/>
            <person name="LaButti K."/>
            <person name="Hainaut M."/>
            <person name="Henrissat B."/>
            <person name="Grigoriev I.V."/>
            <person name="Spatafora J.W."/>
            <person name="Aime M.C."/>
        </authorList>
    </citation>
    <scope>NUCLEOTIDE SEQUENCE [LARGE SCALE GENOMIC DNA]</scope>
    <source>
        <strain evidence="2 3">MCA 4658</strain>
    </source>
</reference>
<dbReference type="GO" id="GO:0045046">
    <property type="term" value="P:protein import into peroxisome membrane"/>
    <property type="evidence" value="ECO:0007669"/>
    <property type="project" value="TreeGrafter"/>
</dbReference>
<proteinExistence type="predicted"/>
<evidence type="ECO:0000313" key="2">
    <source>
        <dbReference type="EMBL" id="PWN41589.1"/>
    </source>
</evidence>
<dbReference type="Pfam" id="PF04614">
    <property type="entry name" value="Pex19"/>
    <property type="match status" value="1"/>
</dbReference>
<dbReference type="GO" id="GO:0033328">
    <property type="term" value="F:peroxisome membrane targeting sequence binding"/>
    <property type="evidence" value="ECO:0007669"/>
    <property type="project" value="TreeGrafter"/>
</dbReference>
<dbReference type="AlphaFoldDB" id="A0A316VVV0"/>
<dbReference type="EMBL" id="KZ819390">
    <property type="protein sequence ID" value="PWN41589.1"/>
    <property type="molecule type" value="Genomic_DNA"/>
</dbReference>
<dbReference type="Proteomes" id="UP000245783">
    <property type="component" value="Unassembled WGS sequence"/>
</dbReference>
<feature type="region of interest" description="Disordered" evidence="1">
    <location>
        <begin position="1"/>
        <end position="138"/>
    </location>
</feature>
<feature type="region of interest" description="Disordered" evidence="1">
    <location>
        <begin position="327"/>
        <end position="363"/>
    </location>
</feature>
<organism evidence="2 3">
    <name type="scientific">Ceraceosorus guamensis</name>
    <dbReference type="NCBI Taxonomy" id="1522189"/>
    <lineage>
        <taxon>Eukaryota</taxon>
        <taxon>Fungi</taxon>
        <taxon>Dikarya</taxon>
        <taxon>Basidiomycota</taxon>
        <taxon>Ustilaginomycotina</taxon>
        <taxon>Exobasidiomycetes</taxon>
        <taxon>Ceraceosorales</taxon>
        <taxon>Ceraceosoraceae</taxon>
        <taxon>Ceraceosorus</taxon>
    </lineage>
</organism>
<dbReference type="Gene3D" id="1.20.120.900">
    <property type="entry name" value="Pex19, mPTS binding domain"/>
    <property type="match status" value="1"/>
</dbReference>
<dbReference type="PANTHER" id="PTHR12774">
    <property type="entry name" value="PEROXISOMAL BIOGENESIS FACTOR 19"/>
    <property type="match status" value="1"/>
</dbReference>
<dbReference type="PANTHER" id="PTHR12774:SF2">
    <property type="entry name" value="PEROXISOMAL BIOGENESIS FACTOR 19"/>
    <property type="match status" value="1"/>
</dbReference>
<gene>
    <name evidence="2" type="ORF">IE81DRAFT_324341</name>
</gene>
<dbReference type="InterPro" id="IPR006708">
    <property type="entry name" value="Pex19"/>
</dbReference>
<feature type="compositionally biased region" description="Low complexity" evidence="1">
    <location>
        <begin position="30"/>
        <end position="58"/>
    </location>
</feature>
<dbReference type="RefSeq" id="XP_025368749.1">
    <property type="nucleotide sequence ID" value="XM_025514210.1"/>
</dbReference>